<gene>
    <name evidence="2" type="ORF">GBAR_LOCUS13517</name>
</gene>
<reference evidence="2" key="1">
    <citation type="submission" date="2023-03" db="EMBL/GenBank/DDBJ databases">
        <authorList>
            <person name="Steffen K."/>
            <person name="Cardenas P."/>
        </authorList>
    </citation>
    <scope>NUCLEOTIDE SEQUENCE</scope>
</reference>
<proteinExistence type="predicted"/>
<comment type="caution">
    <text evidence="2">The sequence shown here is derived from an EMBL/GenBank/DDBJ whole genome shotgun (WGS) entry which is preliminary data.</text>
</comment>
<evidence type="ECO:0000256" key="1">
    <source>
        <dbReference type="SAM" id="MobiDB-lite"/>
    </source>
</evidence>
<sequence length="91" mass="9586">SRAGWPTAPLTRSTSTSSSLPGSGEPPLTLKCDLQDRIIDPHSLLNTGEKFALNAGSSPAVRPHTAKVSNAALTPQLPVYKLRAEALVQPE</sequence>
<feature type="non-terminal residue" evidence="2">
    <location>
        <position position="1"/>
    </location>
</feature>
<dbReference type="Proteomes" id="UP001174909">
    <property type="component" value="Unassembled WGS sequence"/>
</dbReference>
<keyword evidence="3" id="KW-1185">Reference proteome</keyword>
<feature type="non-terminal residue" evidence="2">
    <location>
        <position position="91"/>
    </location>
</feature>
<name>A0AA35S439_GEOBA</name>
<dbReference type="AlphaFoldDB" id="A0AA35S439"/>
<evidence type="ECO:0000313" key="3">
    <source>
        <dbReference type="Proteomes" id="UP001174909"/>
    </source>
</evidence>
<organism evidence="2 3">
    <name type="scientific">Geodia barretti</name>
    <name type="common">Barrett's horny sponge</name>
    <dbReference type="NCBI Taxonomy" id="519541"/>
    <lineage>
        <taxon>Eukaryota</taxon>
        <taxon>Metazoa</taxon>
        <taxon>Porifera</taxon>
        <taxon>Demospongiae</taxon>
        <taxon>Heteroscleromorpha</taxon>
        <taxon>Tetractinellida</taxon>
        <taxon>Astrophorina</taxon>
        <taxon>Geodiidae</taxon>
        <taxon>Geodia</taxon>
    </lineage>
</organism>
<evidence type="ECO:0000313" key="2">
    <source>
        <dbReference type="EMBL" id="CAI8023085.1"/>
    </source>
</evidence>
<dbReference type="EMBL" id="CASHTH010001992">
    <property type="protein sequence ID" value="CAI8023085.1"/>
    <property type="molecule type" value="Genomic_DNA"/>
</dbReference>
<accession>A0AA35S439</accession>
<feature type="region of interest" description="Disordered" evidence="1">
    <location>
        <begin position="1"/>
        <end position="29"/>
    </location>
</feature>
<protein>
    <submittedName>
        <fullName evidence="2">Uncharacterized protein</fullName>
    </submittedName>
</protein>